<evidence type="ECO:0000256" key="12">
    <source>
        <dbReference type="ARBA" id="ARBA00024872"/>
    </source>
</evidence>
<evidence type="ECO:0000256" key="6">
    <source>
        <dbReference type="ARBA" id="ARBA00022679"/>
    </source>
</evidence>
<comment type="subunit">
    <text evidence="14">Heterodimer composed of CysD, the smaller subunit, and CysN.</text>
</comment>
<evidence type="ECO:0000256" key="11">
    <source>
        <dbReference type="ARBA" id="ARBA00023268"/>
    </source>
</evidence>
<comment type="similarity">
    <text evidence="4">In the N-terminal section; belongs to the TRAFAC class translation factor GTPase superfamily. Classic translation factor GTPase family. CysN/NodQ subfamily.</text>
</comment>
<comment type="pathway">
    <text evidence="14">Sulfur metabolism; hydrogen sulfide biosynthesis; sulfite from sulfate: step 1/3.</text>
</comment>
<dbReference type="EC" id="2.7.1.25" evidence="15"/>
<dbReference type="Gene3D" id="3.40.50.300">
    <property type="entry name" value="P-loop containing nucleotide triphosphate hydrolases"/>
    <property type="match status" value="2"/>
</dbReference>
<comment type="pathway">
    <text evidence="15">Sulfur metabolism; hydrogen sulfide biosynthesis; sulfite from sulfate: step 2/3.</text>
</comment>
<evidence type="ECO:0000313" key="19">
    <source>
        <dbReference type="Proteomes" id="UP000289200"/>
    </source>
</evidence>
<keyword evidence="7 14" id="KW-0548">Nucleotidyltransferase</keyword>
<dbReference type="Pfam" id="PF00009">
    <property type="entry name" value="GTP_EFTU"/>
    <property type="match status" value="1"/>
</dbReference>
<keyword evidence="15" id="KW-0418">Kinase</keyword>
<proteinExistence type="inferred from homology"/>
<feature type="compositionally biased region" description="Low complexity" evidence="16">
    <location>
        <begin position="1"/>
        <end position="13"/>
    </location>
</feature>
<dbReference type="PRINTS" id="PR00315">
    <property type="entry name" value="ELONGATNFCT"/>
</dbReference>
<dbReference type="Pfam" id="PF22594">
    <property type="entry name" value="GTP-eEF1A_C"/>
    <property type="match status" value="1"/>
</dbReference>
<dbReference type="Pfam" id="PF01583">
    <property type="entry name" value="APS_kinase"/>
    <property type="match status" value="1"/>
</dbReference>
<evidence type="ECO:0000256" key="1">
    <source>
        <dbReference type="ARBA" id="ARBA00001823"/>
    </source>
</evidence>
<dbReference type="OrthoDB" id="9804504at2"/>
<dbReference type="InterPro" id="IPR011779">
    <property type="entry name" value="SO4_adenylTrfase_lsu"/>
</dbReference>
<comment type="function">
    <text evidence="12">Proposed to provide activated sulfate for transfer to Nod factor. ATP sulfurylase may be the GTPase, regulating ATP sulfurylase activity.</text>
</comment>
<dbReference type="Gene3D" id="2.40.30.10">
    <property type="entry name" value="Translation factors"/>
    <property type="match status" value="2"/>
</dbReference>
<keyword evidence="15" id="KW-0597">Phosphoprotein</keyword>
<feature type="binding site" evidence="14">
    <location>
        <begin position="175"/>
        <end position="178"/>
    </location>
    <ligand>
        <name>GTP</name>
        <dbReference type="ChEBI" id="CHEBI:37565"/>
    </ligand>
</feature>
<dbReference type="InterPro" id="IPR002891">
    <property type="entry name" value="APS"/>
</dbReference>
<dbReference type="NCBIfam" id="NF004035">
    <property type="entry name" value="PRK05506.1"/>
    <property type="match status" value="1"/>
</dbReference>
<dbReference type="InterPro" id="IPR027417">
    <property type="entry name" value="P-loop_NTPase"/>
</dbReference>
<dbReference type="GO" id="GO:0004781">
    <property type="term" value="F:sulfate adenylyltransferase (ATP) activity"/>
    <property type="evidence" value="ECO:0007669"/>
    <property type="project" value="UniProtKB-UniRule"/>
</dbReference>
<feature type="binding site" evidence="15">
    <location>
        <begin position="476"/>
        <end position="483"/>
    </location>
    <ligand>
        <name>ATP</name>
        <dbReference type="ChEBI" id="CHEBI:30616"/>
    </ligand>
</feature>
<dbReference type="GO" id="GO:0005524">
    <property type="term" value="F:ATP binding"/>
    <property type="evidence" value="ECO:0007669"/>
    <property type="project" value="UniProtKB-UniRule"/>
</dbReference>
<dbReference type="InterPro" id="IPR044139">
    <property type="entry name" value="CysN_NoDQ_III"/>
</dbReference>
<dbReference type="SUPFAM" id="SSF50447">
    <property type="entry name" value="Translation proteins"/>
    <property type="match status" value="1"/>
</dbReference>
<evidence type="ECO:0000313" key="18">
    <source>
        <dbReference type="EMBL" id="VCU10240.1"/>
    </source>
</evidence>
<dbReference type="InterPro" id="IPR054696">
    <property type="entry name" value="GTP-eEF1A_C"/>
</dbReference>
<dbReference type="InterPro" id="IPR050100">
    <property type="entry name" value="TRAFAC_GTPase_members"/>
</dbReference>
<feature type="binding site" evidence="14">
    <location>
        <begin position="41"/>
        <end position="48"/>
    </location>
    <ligand>
        <name>GTP</name>
        <dbReference type="ChEBI" id="CHEBI:37565"/>
    </ligand>
</feature>
<comment type="function">
    <text evidence="2">APS kinase catalyzes the synthesis of activated sulfate.</text>
</comment>
<reference evidence="19" key="1">
    <citation type="submission" date="2018-10" db="EMBL/GenBank/DDBJ databases">
        <authorList>
            <person name="Peiro R."/>
            <person name="Begona"/>
            <person name="Cbmso G."/>
            <person name="Lopez M."/>
            <person name="Gonzalez S."/>
            <person name="Sacristan E."/>
            <person name="Castillo E."/>
        </authorList>
    </citation>
    <scope>NUCLEOTIDE SEQUENCE [LARGE SCALE GENOMIC DNA]</scope>
</reference>
<dbReference type="InterPro" id="IPR009000">
    <property type="entry name" value="Transl_B-barrel_sf"/>
</dbReference>
<evidence type="ECO:0000256" key="3">
    <source>
        <dbReference type="ARBA" id="ARBA00005438"/>
    </source>
</evidence>
<dbReference type="EMBL" id="UWOC01000164">
    <property type="protein sequence ID" value="VCU10240.1"/>
    <property type="molecule type" value="Genomic_DNA"/>
</dbReference>
<comment type="similarity">
    <text evidence="14">Belongs to the TRAFAC class translation factor GTPase superfamily. Classic translation factor GTPase family. CysN/NodQ subfamily.</text>
</comment>
<keyword evidence="19" id="KW-1185">Reference proteome</keyword>
<dbReference type="PROSITE" id="PS00301">
    <property type="entry name" value="G_TR_1"/>
    <property type="match status" value="1"/>
</dbReference>
<comment type="subunit">
    <text evidence="5">Sulfate-activating enzymes, NodP and NodQ, may be physically associated.</text>
</comment>
<keyword evidence="9 14" id="KW-0067">ATP-binding</keyword>
<evidence type="ECO:0000256" key="14">
    <source>
        <dbReference type="HAMAP-Rule" id="MF_00062"/>
    </source>
</evidence>
<dbReference type="Proteomes" id="UP000289200">
    <property type="component" value="Unassembled WGS sequence"/>
</dbReference>
<dbReference type="NCBIfam" id="TIGR02034">
    <property type="entry name" value="CysN"/>
    <property type="match status" value="1"/>
</dbReference>
<comment type="similarity">
    <text evidence="15">Belongs to the APS kinase family.</text>
</comment>
<evidence type="ECO:0000256" key="13">
    <source>
        <dbReference type="ARBA" id="ARBA00049370"/>
    </source>
</evidence>
<dbReference type="SUPFAM" id="SSF50465">
    <property type="entry name" value="EF-Tu/eEF-1alpha/eIF2-gamma C-terminal domain"/>
    <property type="match status" value="1"/>
</dbReference>
<comment type="function">
    <text evidence="14">With CysD forms the ATP sulfurylase (ATPS) that catalyzes the adenylation of sulfate producing adenosine 5'-phosphosulfate (APS) and diphosphate, the first enzymatic step in sulfur assimilation pathway. APS synthesis involves the formation of a high-energy phosphoric-sulfuric acid anhydride bond driven by GTP hydrolysis by CysN coupled to ATP hydrolysis by CysD.</text>
</comment>
<feature type="active site" description="Phosphoserine intermediate" evidence="15">
    <location>
        <position position="550"/>
    </location>
</feature>
<dbReference type="UniPathway" id="UPA00140">
    <property type="reaction ID" value="UER00204"/>
</dbReference>
<dbReference type="GO" id="GO:0000103">
    <property type="term" value="P:sulfate assimilation"/>
    <property type="evidence" value="ECO:0007669"/>
    <property type="project" value="UniProtKB-UniRule"/>
</dbReference>
<feature type="region of interest" description="Disordered" evidence="16">
    <location>
        <begin position="1"/>
        <end position="23"/>
    </location>
</feature>
<dbReference type="CDD" id="cd04095">
    <property type="entry name" value="CysN_NoDQ_III"/>
    <property type="match status" value="1"/>
</dbReference>
<dbReference type="RefSeq" id="WP_129610237.1">
    <property type="nucleotide sequence ID" value="NZ_UWOC01000164.1"/>
</dbReference>
<accession>A0A3S4BXX0</accession>
<organism evidence="18 19">
    <name type="scientific">Rhodoplanes serenus</name>
    <dbReference type="NCBI Taxonomy" id="200615"/>
    <lineage>
        <taxon>Bacteria</taxon>
        <taxon>Pseudomonadati</taxon>
        <taxon>Pseudomonadota</taxon>
        <taxon>Alphaproteobacteria</taxon>
        <taxon>Hyphomicrobiales</taxon>
        <taxon>Nitrobacteraceae</taxon>
        <taxon>Rhodoplanes</taxon>
    </lineage>
</organism>
<dbReference type="HAMAP" id="MF_00065">
    <property type="entry name" value="Adenylyl_sulf_kinase"/>
    <property type="match status" value="1"/>
</dbReference>
<evidence type="ECO:0000256" key="4">
    <source>
        <dbReference type="ARBA" id="ARBA00007237"/>
    </source>
</evidence>
<dbReference type="FunFam" id="3.40.50.300:FF:000119">
    <property type="entry name" value="Sulfate adenylyltransferase subunit 1"/>
    <property type="match status" value="1"/>
</dbReference>
<comment type="catalytic activity">
    <reaction evidence="1 15">
        <text>adenosine 5'-phosphosulfate + ATP = 3'-phosphoadenylyl sulfate + ADP + H(+)</text>
        <dbReference type="Rhea" id="RHEA:24152"/>
        <dbReference type="ChEBI" id="CHEBI:15378"/>
        <dbReference type="ChEBI" id="CHEBI:30616"/>
        <dbReference type="ChEBI" id="CHEBI:58243"/>
        <dbReference type="ChEBI" id="CHEBI:58339"/>
        <dbReference type="ChEBI" id="CHEBI:456216"/>
        <dbReference type="EC" id="2.7.1.25"/>
    </reaction>
</comment>
<evidence type="ECO:0000256" key="16">
    <source>
        <dbReference type="SAM" id="MobiDB-lite"/>
    </source>
</evidence>
<dbReference type="SUPFAM" id="SSF52540">
    <property type="entry name" value="P-loop containing nucleoside triphosphate hydrolases"/>
    <property type="match status" value="2"/>
</dbReference>
<evidence type="ECO:0000256" key="10">
    <source>
        <dbReference type="ARBA" id="ARBA00023134"/>
    </source>
</evidence>
<evidence type="ECO:0000256" key="5">
    <source>
        <dbReference type="ARBA" id="ARBA00011760"/>
    </source>
</evidence>
<evidence type="ECO:0000256" key="15">
    <source>
        <dbReference type="HAMAP-Rule" id="MF_00065"/>
    </source>
</evidence>
<dbReference type="EC" id="2.7.7.4" evidence="14"/>
<evidence type="ECO:0000256" key="9">
    <source>
        <dbReference type="ARBA" id="ARBA00022840"/>
    </source>
</evidence>
<comment type="catalytic activity">
    <reaction evidence="13 14">
        <text>sulfate + ATP + H(+) = adenosine 5'-phosphosulfate + diphosphate</text>
        <dbReference type="Rhea" id="RHEA:18133"/>
        <dbReference type="ChEBI" id="CHEBI:15378"/>
        <dbReference type="ChEBI" id="CHEBI:16189"/>
        <dbReference type="ChEBI" id="CHEBI:30616"/>
        <dbReference type="ChEBI" id="CHEBI:33019"/>
        <dbReference type="ChEBI" id="CHEBI:58243"/>
        <dbReference type="EC" id="2.7.7.4"/>
    </reaction>
</comment>
<keyword evidence="10 14" id="KW-0342">GTP-binding</keyword>
<dbReference type="PANTHER" id="PTHR23115">
    <property type="entry name" value="TRANSLATION FACTOR"/>
    <property type="match status" value="1"/>
</dbReference>
<comment type="caution">
    <text evidence="18">The sequence shown here is derived from an EMBL/GenBank/DDBJ whole genome shotgun (WGS) entry which is preliminary data.</text>
</comment>
<feature type="binding site" evidence="14">
    <location>
        <begin position="120"/>
        <end position="124"/>
    </location>
    <ligand>
        <name>GTP</name>
        <dbReference type="ChEBI" id="CHEBI:37565"/>
    </ligand>
</feature>
<keyword evidence="6 14" id="KW-0808">Transferase</keyword>
<dbReference type="CDD" id="cd02027">
    <property type="entry name" value="APSK"/>
    <property type="match status" value="1"/>
</dbReference>
<dbReference type="InterPro" id="IPR031157">
    <property type="entry name" value="G_TR_CS"/>
</dbReference>
<evidence type="ECO:0000256" key="8">
    <source>
        <dbReference type="ARBA" id="ARBA00022741"/>
    </source>
</evidence>
<gene>
    <name evidence="18" type="primary">cysNC_1</name>
    <name evidence="15" type="synonym">cysC</name>
    <name evidence="14" type="synonym">cysN</name>
    <name evidence="18" type="ORF">RHODGE_RHODGE_03426</name>
</gene>
<name>A0A3S4BXX0_9BRAD</name>
<dbReference type="InterPro" id="IPR009001">
    <property type="entry name" value="Transl_elong_EF1A/Init_IF2_C"/>
</dbReference>
<dbReference type="PROSITE" id="PS51722">
    <property type="entry name" value="G_TR_2"/>
    <property type="match status" value="1"/>
</dbReference>
<dbReference type="GO" id="GO:0004020">
    <property type="term" value="F:adenylylsulfate kinase activity"/>
    <property type="evidence" value="ECO:0007669"/>
    <property type="project" value="UniProtKB-UniRule"/>
</dbReference>
<dbReference type="NCBIfam" id="TIGR00455">
    <property type="entry name" value="apsK"/>
    <property type="match status" value="1"/>
</dbReference>
<keyword evidence="11" id="KW-0511">Multifunctional enzyme</keyword>
<dbReference type="GO" id="GO:0003924">
    <property type="term" value="F:GTPase activity"/>
    <property type="evidence" value="ECO:0007669"/>
    <property type="project" value="InterPro"/>
</dbReference>
<dbReference type="InterPro" id="IPR059117">
    <property type="entry name" value="APS_kinase_dom"/>
</dbReference>
<keyword evidence="8 14" id="KW-0547">Nucleotide-binding</keyword>
<comment type="similarity">
    <text evidence="3">In the C-terminal section; belongs to the APS kinase family.</text>
</comment>
<dbReference type="GO" id="GO:0070814">
    <property type="term" value="P:hydrogen sulfide biosynthetic process"/>
    <property type="evidence" value="ECO:0007669"/>
    <property type="project" value="UniProtKB-UniRule"/>
</dbReference>
<evidence type="ECO:0000256" key="2">
    <source>
        <dbReference type="ARBA" id="ARBA00002357"/>
    </source>
</evidence>
<dbReference type="InterPro" id="IPR000795">
    <property type="entry name" value="T_Tr_GTP-bd_dom"/>
</dbReference>
<dbReference type="CDD" id="cd03695">
    <property type="entry name" value="CysN_NodQ_II"/>
    <property type="match status" value="1"/>
</dbReference>
<dbReference type="NCBIfam" id="NF003013">
    <property type="entry name" value="PRK03846.1"/>
    <property type="match status" value="1"/>
</dbReference>
<dbReference type="CDD" id="cd04166">
    <property type="entry name" value="CysN_ATPS"/>
    <property type="match status" value="1"/>
</dbReference>
<evidence type="ECO:0000256" key="7">
    <source>
        <dbReference type="ARBA" id="ARBA00022695"/>
    </source>
</evidence>
<comment type="function">
    <text evidence="15">Catalyzes the synthesis of activated sulfate.</text>
</comment>
<dbReference type="GO" id="GO:0005525">
    <property type="term" value="F:GTP binding"/>
    <property type="evidence" value="ECO:0007669"/>
    <property type="project" value="UniProtKB-UniRule"/>
</dbReference>
<evidence type="ECO:0000259" key="17">
    <source>
        <dbReference type="PROSITE" id="PS51722"/>
    </source>
</evidence>
<feature type="domain" description="Tr-type G" evidence="17">
    <location>
        <begin position="32"/>
        <end position="251"/>
    </location>
</feature>
<protein>
    <recommendedName>
        <fullName evidence="14 15">Multifunctional fusion protein</fullName>
    </recommendedName>
    <domain>
        <recommendedName>
            <fullName evidence="14">Sulfate adenylyltransferase subunit 1</fullName>
            <ecNumber evidence="14">2.7.7.4</ecNumber>
        </recommendedName>
        <alternativeName>
            <fullName evidence="14">ATP-sulfurylase large subunit</fullName>
        </alternativeName>
        <alternativeName>
            <fullName evidence="14">Sulfate adenylate transferase</fullName>
            <shortName evidence="14">SAT</shortName>
        </alternativeName>
    </domain>
    <domain>
        <recommendedName>
            <fullName evidence="15">Adenylyl-sulfate kinase</fullName>
            <ecNumber evidence="15">2.7.1.25</ecNumber>
        </recommendedName>
        <alternativeName>
            <fullName evidence="15">APS kinase</fullName>
        </alternativeName>
        <alternativeName>
            <fullName evidence="15">ATP adenosine-5'-phosphosulfate 3'-phosphotransferase</fullName>
        </alternativeName>
        <alternativeName>
            <fullName evidence="15">Adenosine-5'-phosphosulfate kinase</fullName>
        </alternativeName>
    </domain>
</protein>
<dbReference type="InterPro" id="IPR041757">
    <property type="entry name" value="CysN_GTP-bd"/>
</dbReference>
<sequence>MSTVTPTLIRPTAPARPTPPQDDAASAAVRARGALRLIACGSVDDGKSTLIGRLLHETQAVFEDQLAALSHDSRRFGTTGDDIDVALLLDGLEAERQQGITIDVAYRFFSSARRAFMVADTPGHVQYTRNMATGASGAELAVLLVDARKGLLEQTRRHAAIVALLGIRDVVLAVNKMDLVGWSAARFAEVDDAFRSFAAPLALRTVTAIPLSARFGDNVVRVSAATPWYGGPTLLQHLETIEIADAADAPLRFPVQWVSRPHADFRGAAGTVASGRVVVGDPVVVAASGRTTRVARIVTMDGDLPEATAGAAVTLTFADEVDVGRGDVLVPPRERPTVTRRFSADLVWMTDRDAAAGDRVLLKIGTASVPATLLRVVDRLDLGSLDRVADDRLMLNGIGRVHVETALPVAIDPYAENRATGGFILIDRATGTTAAAGLIVAPLDAARDVHPQADAVDPDVRAHLKAQQPLAVWLTGLPGAGKSTIASLVERRLVALGHHTMVLDGDNLRRGLNADLGFDPRGRAENVRRVGEVARLMVDAGLIVLVALVSPFRADRAAAAALFPAGRFMEVLIDAPAETCRSRDPKGLYAKAESGRIVDFTGRDQAYEPPRDPALVIDTATTTPDVAAERLVQAILARVRPLPATALDGAQL</sequence>
<dbReference type="AlphaFoldDB" id="A0A3S4BXX0"/>
<dbReference type="InterPro" id="IPR044138">
    <property type="entry name" value="CysN_II"/>
</dbReference>
<dbReference type="HAMAP" id="MF_00062">
    <property type="entry name" value="Sulf_adenylyltr_sub1"/>
    <property type="match status" value="1"/>
</dbReference>